<keyword evidence="10" id="KW-1185">Reference proteome</keyword>
<evidence type="ECO:0000256" key="5">
    <source>
        <dbReference type="SAM" id="Phobius"/>
    </source>
</evidence>
<dbReference type="InterPro" id="IPR021797">
    <property type="entry name" value="Wzy_C_2"/>
</dbReference>
<dbReference type="Pfam" id="PF15864">
    <property type="entry name" value="PglL_A"/>
    <property type="match status" value="1"/>
</dbReference>
<reference evidence="9 10" key="1">
    <citation type="submission" date="2019-10" db="EMBL/GenBank/DDBJ databases">
        <title>Vibrio sp. nov., isolated from Coralline algae surface.</title>
        <authorList>
            <person name="Geng Y."/>
            <person name="Zhang X."/>
        </authorList>
    </citation>
    <scope>NUCLEOTIDE SEQUENCE [LARGE SCALE GENOMIC DNA]</scope>
    <source>
        <strain evidence="9 10">SM1977</strain>
    </source>
</reference>
<dbReference type="Pfam" id="PF04932">
    <property type="entry name" value="Wzy_C"/>
    <property type="match status" value="1"/>
</dbReference>
<keyword evidence="3 5" id="KW-1133">Transmembrane helix</keyword>
<feature type="transmembrane region" description="Helical" evidence="5">
    <location>
        <begin position="443"/>
        <end position="463"/>
    </location>
</feature>
<proteinExistence type="predicted"/>
<evidence type="ECO:0000256" key="3">
    <source>
        <dbReference type="ARBA" id="ARBA00022989"/>
    </source>
</evidence>
<accession>A0A5Q0TCC3</accession>
<feature type="domain" description="Virulence factor membrane-bound polymerase C-terminal" evidence="7">
    <location>
        <begin position="390"/>
        <end position="573"/>
    </location>
</feature>
<dbReference type="InterPro" id="IPR007016">
    <property type="entry name" value="O-antigen_ligase-rel_domated"/>
</dbReference>
<feature type="transmembrane region" description="Helical" evidence="5">
    <location>
        <begin position="81"/>
        <end position="101"/>
    </location>
</feature>
<dbReference type="PANTHER" id="PTHR37422">
    <property type="entry name" value="TEICHURONIC ACID BIOSYNTHESIS PROTEIN TUAE"/>
    <property type="match status" value="1"/>
</dbReference>
<feature type="transmembrane region" description="Helical" evidence="5">
    <location>
        <begin position="51"/>
        <end position="69"/>
    </location>
</feature>
<feature type="transmembrane region" description="Helical" evidence="5">
    <location>
        <begin position="178"/>
        <end position="200"/>
    </location>
</feature>
<dbReference type="GO" id="GO:0016020">
    <property type="term" value="C:membrane"/>
    <property type="evidence" value="ECO:0007669"/>
    <property type="project" value="UniProtKB-SubCell"/>
</dbReference>
<dbReference type="GO" id="GO:0016874">
    <property type="term" value="F:ligase activity"/>
    <property type="evidence" value="ECO:0007669"/>
    <property type="project" value="UniProtKB-KW"/>
</dbReference>
<feature type="transmembrane region" description="Helical" evidence="5">
    <location>
        <begin position="136"/>
        <end position="158"/>
    </location>
</feature>
<feature type="transmembrane region" description="Helical" evidence="5">
    <location>
        <begin position="212"/>
        <end position="229"/>
    </location>
</feature>
<feature type="transmembrane region" description="Helical" evidence="5">
    <location>
        <begin position="405"/>
        <end position="423"/>
    </location>
</feature>
<keyword evidence="2 5" id="KW-0812">Transmembrane</keyword>
<name>A0A5Q0TCC3_9VIBR</name>
<feature type="transmembrane region" description="Helical" evidence="5">
    <location>
        <begin position="107"/>
        <end position="124"/>
    </location>
</feature>
<feature type="domain" description="O-antigen ligase-related" evidence="6">
    <location>
        <begin position="230"/>
        <end position="366"/>
    </location>
</feature>
<feature type="transmembrane region" description="Helical" evidence="5">
    <location>
        <begin position="20"/>
        <end position="39"/>
    </location>
</feature>
<feature type="transmembrane region" description="Helical" evidence="5">
    <location>
        <begin position="260"/>
        <end position="278"/>
    </location>
</feature>
<evidence type="ECO:0000259" key="7">
    <source>
        <dbReference type="Pfam" id="PF11846"/>
    </source>
</evidence>
<dbReference type="InterPro" id="IPR031726">
    <property type="entry name" value="PglL_A"/>
</dbReference>
<feature type="transmembrane region" description="Helical" evidence="5">
    <location>
        <begin position="353"/>
        <end position="375"/>
    </location>
</feature>
<dbReference type="EMBL" id="CP045699">
    <property type="protein sequence ID" value="QGA64291.1"/>
    <property type="molecule type" value="Genomic_DNA"/>
</dbReference>
<gene>
    <name evidence="9" type="ORF">GFB47_01930</name>
</gene>
<comment type="subcellular location">
    <subcellularLocation>
        <location evidence="1">Membrane</location>
        <topology evidence="1">Multi-pass membrane protein</topology>
    </subcellularLocation>
</comment>
<dbReference type="Proteomes" id="UP000348942">
    <property type="component" value="Chromosome 1"/>
</dbReference>
<organism evidence="9 10">
    <name type="scientific">Vibrio algicola</name>
    <dbReference type="NCBI Taxonomy" id="2662262"/>
    <lineage>
        <taxon>Bacteria</taxon>
        <taxon>Pseudomonadati</taxon>
        <taxon>Pseudomonadota</taxon>
        <taxon>Gammaproteobacteria</taxon>
        <taxon>Vibrionales</taxon>
        <taxon>Vibrionaceae</taxon>
        <taxon>Vibrio</taxon>
    </lineage>
</organism>
<dbReference type="PANTHER" id="PTHR37422:SF21">
    <property type="entry name" value="EXOQ-LIKE PROTEIN"/>
    <property type="match status" value="1"/>
</dbReference>
<keyword evidence="9" id="KW-0436">Ligase</keyword>
<sequence length="619" mass="69765">MATLHTQGTLLDTQPASRTLIKPFLWSIGLIFCLAMHFFQPNPGGSGLLLPFNPAVWLAVSFCIAIGLYETGAKRSWRYSSLTIGLLVVCILLTIPVFYSASVPQDAITRLIGLWGGWLFFCMLQQFQFSIKQRQTLLWFILIGVLIEIVYAYIQYLVLQPGNPLGYNTVSNRPFGIFQQPNVMASFVATGLVISGYLLARQHQSNEKYHPLLNGLLYLFPIISMPLLWVLASRTGWLGGIVGCVLLLPYLKRFLSAKQFSLWCFAVVLGLAAGYGIAEANGGNKLIEQKSNLESPRRYTFPQTLDMVIEKPLTGYGYGRFEPAYIVYTARQHQITPDYHAGLASMDHPHNELLYWAVEGGIVPLMGLLLATLLVLRKIRKVSSGARLATAALFFPLVLHTQLEYPFYHSAVHWVIFIMLIYWLDQLTSQYQTAGFSSISKSFLSIVSLVLPILTTFYMISALQTNIVLNKFERSRQVNPELLQQVTNPSVWKDRFDWDVYKTQLNIGLVMEKPEYIQPFIDWANEIIKHKPRPAFYSSLIVAYQGLGEMDKAQAIRHEAEFLFPNQDFSKVRFIPKAERASHAQSQATTGESTELTTSKAMEVQAFSNSVMAPKVPAK</sequence>
<feature type="transmembrane region" description="Helical" evidence="5">
    <location>
        <begin position="382"/>
        <end position="399"/>
    </location>
</feature>
<feature type="transmembrane region" description="Helical" evidence="5">
    <location>
        <begin position="235"/>
        <end position="251"/>
    </location>
</feature>
<keyword evidence="4 5" id="KW-0472">Membrane</keyword>
<dbReference type="InterPro" id="IPR051533">
    <property type="entry name" value="WaaL-like"/>
</dbReference>
<evidence type="ECO:0000256" key="4">
    <source>
        <dbReference type="ARBA" id="ARBA00023136"/>
    </source>
</evidence>
<evidence type="ECO:0000256" key="2">
    <source>
        <dbReference type="ARBA" id="ARBA00022692"/>
    </source>
</evidence>
<dbReference type="AlphaFoldDB" id="A0A5Q0TCC3"/>
<evidence type="ECO:0000313" key="10">
    <source>
        <dbReference type="Proteomes" id="UP000348942"/>
    </source>
</evidence>
<evidence type="ECO:0000313" key="9">
    <source>
        <dbReference type="EMBL" id="QGA64291.1"/>
    </source>
</evidence>
<protein>
    <submittedName>
        <fullName evidence="9">Ligase</fullName>
    </submittedName>
</protein>
<evidence type="ECO:0000259" key="8">
    <source>
        <dbReference type="Pfam" id="PF15864"/>
    </source>
</evidence>
<dbReference type="Pfam" id="PF11846">
    <property type="entry name" value="Wzy_C_2"/>
    <property type="match status" value="1"/>
</dbReference>
<feature type="domain" description="Protein glycosylation ligase" evidence="8">
    <location>
        <begin position="174"/>
        <end position="199"/>
    </location>
</feature>
<evidence type="ECO:0000256" key="1">
    <source>
        <dbReference type="ARBA" id="ARBA00004141"/>
    </source>
</evidence>
<evidence type="ECO:0000259" key="6">
    <source>
        <dbReference type="Pfam" id="PF04932"/>
    </source>
</evidence>